<dbReference type="AlphaFoldDB" id="A0A916ZY04"/>
<evidence type="ECO:0000313" key="1">
    <source>
        <dbReference type="EMBL" id="GGE18393.1"/>
    </source>
</evidence>
<proteinExistence type="predicted"/>
<sequence>MGAMSDVHLDPARTVIAKVGGVNAVAMITGKSLTRVYRWMYSQSRGGTGGFIPQKDAAKLLAHAKANRIKLSPADFFPAEERGAVA</sequence>
<accession>A0A916ZY04</accession>
<name>A0A916ZY04_9HYPH</name>
<comment type="caution">
    <text evidence="1">The sequence shown here is derived from an EMBL/GenBank/DDBJ whole genome shotgun (WGS) entry which is preliminary data.</text>
</comment>
<evidence type="ECO:0000313" key="2">
    <source>
        <dbReference type="Proteomes" id="UP000644699"/>
    </source>
</evidence>
<protein>
    <submittedName>
        <fullName evidence="1">Uncharacterized protein</fullName>
    </submittedName>
</protein>
<dbReference type="EMBL" id="BMIQ01000008">
    <property type="protein sequence ID" value="GGE18393.1"/>
    <property type="molecule type" value="Genomic_DNA"/>
</dbReference>
<reference evidence="1" key="2">
    <citation type="submission" date="2020-09" db="EMBL/GenBank/DDBJ databases">
        <authorList>
            <person name="Sun Q."/>
            <person name="Zhou Y."/>
        </authorList>
    </citation>
    <scope>NUCLEOTIDE SEQUENCE</scope>
    <source>
        <strain evidence="1">CGMCC 1.15367</strain>
    </source>
</reference>
<organism evidence="1 2">
    <name type="scientific">Aureimonas endophytica</name>
    <dbReference type="NCBI Taxonomy" id="2027858"/>
    <lineage>
        <taxon>Bacteria</taxon>
        <taxon>Pseudomonadati</taxon>
        <taxon>Pseudomonadota</taxon>
        <taxon>Alphaproteobacteria</taxon>
        <taxon>Hyphomicrobiales</taxon>
        <taxon>Aurantimonadaceae</taxon>
        <taxon>Aureimonas</taxon>
    </lineage>
</organism>
<reference evidence="1" key="1">
    <citation type="journal article" date="2014" name="Int. J. Syst. Evol. Microbiol.">
        <title>Complete genome sequence of Corynebacterium casei LMG S-19264T (=DSM 44701T), isolated from a smear-ripened cheese.</title>
        <authorList>
            <consortium name="US DOE Joint Genome Institute (JGI-PGF)"/>
            <person name="Walter F."/>
            <person name="Albersmeier A."/>
            <person name="Kalinowski J."/>
            <person name="Ruckert C."/>
        </authorList>
    </citation>
    <scope>NUCLEOTIDE SEQUENCE</scope>
    <source>
        <strain evidence="1">CGMCC 1.15367</strain>
    </source>
</reference>
<dbReference type="Proteomes" id="UP000644699">
    <property type="component" value="Unassembled WGS sequence"/>
</dbReference>
<keyword evidence="2" id="KW-1185">Reference proteome</keyword>
<gene>
    <name evidence="1" type="ORF">GCM10011390_41980</name>
</gene>